<proteinExistence type="predicted"/>
<reference evidence="2 9" key="3">
    <citation type="submission" date="2023-01" db="EMBL/GenBank/DDBJ databases">
        <title>Human gut microbiome strain richness.</title>
        <authorList>
            <person name="Chen-Liaw A."/>
        </authorList>
    </citation>
    <scope>NUCLEOTIDE SEQUENCE [LARGE SCALE GENOMIC DNA]</scope>
    <source>
        <strain evidence="2 9">RTP21311st1_C8_RTP21311_201001</strain>
    </source>
</reference>
<evidence type="ECO:0000313" key="7">
    <source>
        <dbReference type="Proteomes" id="UP000284163"/>
    </source>
</evidence>
<evidence type="ECO:0000313" key="8">
    <source>
        <dbReference type="Proteomes" id="UP000285613"/>
    </source>
</evidence>
<dbReference type="GeneID" id="45599720"/>
<comment type="caution">
    <text evidence="3">The sequence shown here is derived from an EMBL/GenBank/DDBJ whole genome shotgun (WGS) entry which is preliminary data.</text>
</comment>
<dbReference type="EMBL" id="QRPH01000002">
    <property type="protein sequence ID" value="RHL97028.1"/>
    <property type="molecule type" value="Genomic_DNA"/>
</dbReference>
<dbReference type="OrthoDB" id="3234801at2"/>
<dbReference type="EMBL" id="JAHXEI010000006">
    <property type="protein sequence ID" value="MCB4880482.1"/>
    <property type="molecule type" value="Genomic_DNA"/>
</dbReference>
<evidence type="ECO:0000313" key="6">
    <source>
        <dbReference type="Proteomes" id="UP000261031"/>
    </source>
</evidence>
<evidence type="ECO:0000313" key="2">
    <source>
        <dbReference type="EMBL" id="MDB6491673.1"/>
    </source>
</evidence>
<dbReference type="EMBL" id="QSWD01000003">
    <property type="protein sequence ID" value="RGP02777.1"/>
    <property type="molecule type" value="Genomic_DNA"/>
</dbReference>
<evidence type="ECO:0000313" key="9">
    <source>
        <dbReference type="Proteomes" id="UP001212008"/>
    </source>
</evidence>
<name>A0A174ACA7_BIFPS</name>
<evidence type="ECO:0000313" key="3">
    <source>
        <dbReference type="EMBL" id="RGP02777.1"/>
    </source>
</evidence>
<organism evidence="3 6">
    <name type="scientific">Bifidobacterium pseudocatenulatum</name>
    <dbReference type="NCBI Taxonomy" id="28026"/>
    <lineage>
        <taxon>Bacteria</taxon>
        <taxon>Bacillati</taxon>
        <taxon>Actinomycetota</taxon>
        <taxon>Actinomycetes</taxon>
        <taxon>Bifidobacteriales</taxon>
        <taxon>Bifidobacteriaceae</taxon>
        <taxon>Bifidobacterium</taxon>
    </lineage>
</organism>
<protein>
    <submittedName>
        <fullName evidence="3">Uncharacterized protein</fullName>
    </submittedName>
</protein>
<dbReference type="EMBL" id="JAQKRA010000002">
    <property type="protein sequence ID" value="MDB6491673.1"/>
    <property type="molecule type" value="Genomic_DNA"/>
</dbReference>
<accession>A0A174ACA7</accession>
<evidence type="ECO:0000313" key="5">
    <source>
        <dbReference type="EMBL" id="RHL97028.1"/>
    </source>
</evidence>
<dbReference type="STRING" id="28026.GCA_000940535_01298"/>
<dbReference type="Proteomes" id="UP001212008">
    <property type="component" value="Unassembled WGS sequence"/>
</dbReference>
<dbReference type="Proteomes" id="UP001197735">
    <property type="component" value="Unassembled WGS sequence"/>
</dbReference>
<sequence length="85" mass="9540">MPIPNEIPAGARIVVRTCEGVDPKDQRMKFRDYVGHVRSWDGQTLEMTRDAAANGSRPEQRVSIPADTIVTVKPVPERSMTRPRP</sequence>
<dbReference type="EMBL" id="QSDK01000004">
    <property type="protein sequence ID" value="RGY77353.1"/>
    <property type="molecule type" value="Genomic_DNA"/>
</dbReference>
<dbReference type="Proteomes" id="UP000261031">
    <property type="component" value="Unassembled WGS sequence"/>
</dbReference>
<dbReference type="InterPro" id="IPR046571">
    <property type="entry name" value="DUF6725"/>
</dbReference>
<evidence type="ECO:0000313" key="4">
    <source>
        <dbReference type="EMBL" id="RGY77353.1"/>
    </source>
</evidence>
<reference evidence="6 7" key="1">
    <citation type="submission" date="2018-08" db="EMBL/GenBank/DDBJ databases">
        <title>A genome reference for cultivated species of the human gut microbiota.</title>
        <authorList>
            <person name="Zou Y."/>
            <person name="Xue W."/>
            <person name="Luo G."/>
        </authorList>
    </citation>
    <scope>NUCLEOTIDE SEQUENCE [LARGE SCALE GENOMIC DNA]</scope>
    <source>
        <strain evidence="5 8">AF36-12AT</strain>
        <strain evidence="4 7">CF01-1</strain>
        <strain evidence="3 6">OF05-12</strain>
    </source>
</reference>
<dbReference type="RefSeq" id="WP_004220530.1">
    <property type="nucleotide sequence ID" value="NZ_AP031419.1"/>
</dbReference>
<evidence type="ECO:0000313" key="1">
    <source>
        <dbReference type="EMBL" id="MCB4880482.1"/>
    </source>
</evidence>
<dbReference type="Proteomes" id="UP000285613">
    <property type="component" value="Unassembled WGS sequence"/>
</dbReference>
<reference evidence="1" key="2">
    <citation type="submission" date="2021-07" db="EMBL/GenBank/DDBJ databases">
        <title>Xylan utilisation by Bifidobacterium pseudocatenulatum.</title>
        <authorList>
            <person name="Watanabe Y."/>
        </authorList>
    </citation>
    <scope>NUCLEOTIDE SEQUENCE</scope>
    <source>
        <strain evidence="1">YIT12824</strain>
    </source>
</reference>
<dbReference type="Proteomes" id="UP000284163">
    <property type="component" value="Unassembled WGS sequence"/>
</dbReference>
<gene>
    <name evidence="5" type="ORF">DWZ91_03235</name>
    <name evidence="4" type="ORF">DXA22_04270</name>
    <name evidence="3" type="ORF">DXA79_06075</name>
    <name evidence="1" type="ORF">KZP06_07060</name>
    <name evidence="2" type="ORF">PMN70_05615</name>
</gene>
<dbReference type="Pfam" id="PF20486">
    <property type="entry name" value="DUF6725"/>
    <property type="match status" value="1"/>
</dbReference>
<dbReference type="AlphaFoldDB" id="A0A174ACA7"/>